<dbReference type="SMART" id="SM00342">
    <property type="entry name" value="HTH_ARAC"/>
    <property type="match status" value="1"/>
</dbReference>
<dbReference type="PANTHER" id="PTHR43280">
    <property type="entry name" value="ARAC-FAMILY TRANSCRIPTIONAL REGULATOR"/>
    <property type="match status" value="1"/>
</dbReference>
<dbReference type="InterPro" id="IPR009057">
    <property type="entry name" value="Homeodomain-like_sf"/>
</dbReference>
<dbReference type="Pfam" id="PF12833">
    <property type="entry name" value="HTH_18"/>
    <property type="match status" value="1"/>
</dbReference>
<dbReference type="PROSITE" id="PS01124">
    <property type="entry name" value="HTH_ARAC_FAMILY_2"/>
    <property type="match status" value="1"/>
</dbReference>
<organism evidence="5 6">
    <name type="scientific">Dinghuibacter silviterrae</name>
    <dbReference type="NCBI Taxonomy" id="1539049"/>
    <lineage>
        <taxon>Bacteria</taxon>
        <taxon>Pseudomonadati</taxon>
        <taxon>Bacteroidota</taxon>
        <taxon>Chitinophagia</taxon>
        <taxon>Chitinophagales</taxon>
        <taxon>Chitinophagaceae</taxon>
        <taxon>Dinghuibacter</taxon>
    </lineage>
</organism>
<name>A0A4R8DMY3_9BACT</name>
<evidence type="ECO:0000313" key="5">
    <source>
        <dbReference type="EMBL" id="TDW99369.1"/>
    </source>
</evidence>
<dbReference type="Gene3D" id="1.10.10.60">
    <property type="entry name" value="Homeodomain-like"/>
    <property type="match status" value="1"/>
</dbReference>
<evidence type="ECO:0000256" key="3">
    <source>
        <dbReference type="ARBA" id="ARBA00023163"/>
    </source>
</evidence>
<dbReference type="InterPro" id="IPR018060">
    <property type="entry name" value="HTH_AraC"/>
</dbReference>
<dbReference type="PANTHER" id="PTHR43280:SF32">
    <property type="entry name" value="TRANSCRIPTIONAL REGULATORY PROTEIN"/>
    <property type="match status" value="1"/>
</dbReference>
<comment type="caution">
    <text evidence="5">The sequence shown here is derived from an EMBL/GenBank/DDBJ whole genome shotgun (WGS) entry which is preliminary data.</text>
</comment>
<keyword evidence="3" id="KW-0804">Transcription</keyword>
<proteinExistence type="predicted"/>
<dbReference type="Pfam" id="PF02311">
    <property type="entry name" value="AraC_binding"/>
    <property type="match status" value="1"/>
</dbReference>
<keyword evidence="2 5" id="KW-0238">DNA-binding</keyword>
<dbReference type="SUPFAM" id="SSF46689">
    <property type="entry name" value="Homeodomain-like"/>
    <property type="match status" value="1"/>
</dbReference>
<dbReference type="OrthoDB" id="1096411at2"/>
<dbReference type="InterPro" id="IPR037923">
    <property type="entry name" value="HTH-like"/>
</dbReference>
<dbReference type="AlphaFoldDB" id="A0A4R8DMY3"/>
<dbReference type="EMBL" id="SODV01000001">
    <property type="protein sequence ID" value="TDW99369.1"/>
    <property type="molecule type" value="Genomic_DNA"/>
</dbReference>
<dbReference type="GO" id="GO:0043565">
    <property type="term" value="F:sequence-specific DNA binding"/>
    <property type="evidence" value="ECO:0007669"/>
    <property type="project" value="InterPro"/>
</dbReference>
<accession>A0A4R8DMY3</accession>
<evidence type="ECO:0000256" key="1">
    <source>
        <dbReference type="ARBA" id="ARBA00023015"/>
    </source>
</evidence>
<evidence type="ECO:0000259" key="4">
    <source>
        <dbReference type="PROSITE" id="PS01124"/>
    </source>
</evidence>
<dbReference type="SUPFAM" id="SSF51215">
    <property type="entry name" value="Regulatory protein AraC"/>
    <property type="match status" value="1"/>
</dbReference>
<protein>
    <submittedName>
        <fullName evidence="5">AraC-like DNA-binding protein</fullName>
    </submittedName>
</protein>
<feature type="domain" description="HTH araC/xylS-type" evidence="4">
    <location>
        <begin position="179"/>
        <end position="281"/>
    </location>
</feature>
<dbReference type="Proteomes" id="UP000294498">
    <property type="component" value="Unassembled WGS sequence"/>
</dbReference>
<reference evidence="5 6" key="1">
    <citation type="submission" date="2019-03" db="EMBL/GenBank/DDBJ databases">
        <title>Genomic Encyclopedia of Type Strains, Phase IV (KMG-IV): sequencing the most valuable type-strain genomes for metagenomic binning, comparative biology and taxonomic classification.</title>
        <authorList>
            <person name="Goeker M."/>
        </authorList>
    </citation>
    <scope>NUCLEOTIDE SEQUENCE [LARGE SCALE GENOMIC DNA]</scope>
    <source>
        <strain evidence="5 6">DSM 100059</strain>
    </source>
</reference>
<evidence type="ECO:0000256" key="2">
    <source>
        <dbReference type="ARBA" id="ARBA00023125"/>
    </source>
</evidence>
<keyword evidence="6" id="KW-1185">Reference proteome</keyword>
<dbReference type="InterPro" id="IPR020449">
    <property type="entry name" value="Tscrpt_reg_AraC-type_HTH"/>
</dbReference>
<dbReference type="InterPro" id="IPR003313">
    <property type="entry name" value="AraC-bd"/>
</dbReference>
<dbReference type="GO" id="GO:0003700">
    <property type="term" value="F:DNA-binding transcription factor activity"/>
    <property type="evidence" value="ECO:0007669"/>
    <property type="project" value="InterPro"/>
</dbReference>
<sequence length="283" mass="32472">MASIQVRVLKEPDFTGSFNIRDIGALLSGKDMIQELHRHSYYFVLALERGHGEHSIDFVSYPVGDYSIYFMRPGQVHKLVLKNGCSGFLMEFTGDFYAPMEKAARQVLRSVSGRNFCPLDAARSKKLLDTLSNIFEEYTSKQERYLDVIRSSLDIFFIELLRQCKSQKDFSDGGSEHYQELLEAFQELLAQQVVEHKTVAYYADRLHITPYQLNAVTKATLGKTCSGVIIDHIILEARRYLLATSSQVNQVAGHLGYEDVSYFIRFFKKHTGYSPETFRRKFA</sequence>
<gene>
    <name evidence="5" type="ORF">EDB95_0379</name>
</gene>
<evidence type="ECO:0000313" key="6">
    <source>
        <dbReference type="Proteomes" id="UP000294498"/>
    </source>
</evidence>
<keyword evidence="1" id="KW-0805">Transcription regulation</keyword>
<dbReference type="PRINTS" id="PR00032">
    <property type="entry name" value="HTHARAC"/>
</dbReference>